<dbReference type="InterPro" id="IPR006121">
    <property type="entry name" value="HMA_dom"/>
</dbReference>
<dbReference type="EMBL" id="BSYO01000036">
    <property type="protein sequence ID" value="GMH29166.1"/>
    <property type="molecule type" value="Genomic_DNA"/>
</dbReference>
<dbReference type="Pfam" id="PF00403">
    <property type="entry name" value="HMA"/>
    <property type="match status" value="1"/>
</dbReference>
<dbReference type="InterPro" id="IPR036163">
    <property type="entry name" value="HMA_dom_sf"/>
</dbReference>
<organism evidence="4 5">
    <name type="scientific">Nepenthes gracilis</name>
    <name type="common">Slender pitcher plant</name>
    <dbReference type="NCBI Taxonomy" id="150966"/>
    <lineage>
        <taxon>Eukaryota</taxon>
        <taxon>Viridiplantae</taxon>
        <taxon>Streptophyta</taxon>
        <taxon>Embryophyta</taxon>
        <taxon>Tracheophyta</taxon>
        <taxon>Spermatophyta</taxon>
        <taxon>Magnoliopsida</taxon>
        <taxon>eudicotyledons</taxon>
        <taxon>Gunneridae</taxon>
        <taxon>Pentapetalae</taxon>
        <taxon>Caryophyllales</taxon>
        <taxon>Nepenthaceae</taxon>
        <taxon>Nepenthes</taxon>
    </lineage>
</organism>
<evidence type="ECO:0000313" key="5">
    <source>
        <dbReference type="Proteomes" id="UP001279734"/>
    </source>
</evidence>
<dbReference type="Proteomes" id="UP001279734">
    <property type="component" value="Unassembled WGS sequence"/>
</dbReference>
<protein>
    <recommendedName>
        <fullName evidence="3">HMA domain-containing protein</fullName>
    </recommendedName>
</protein>
<feature type="compositionally biased region" description="Polar residues" evidence="2">
    <location>
        <begin position="284"/>
        <end position="293"/>
    </location>
</feature>
<feature type="compositionally biased region" description="Pro residues" evidence="2">
    <location>
        <begin position="233"/>
        <end position="248"/>
    </location>
</feature>
<dbReference type="PROSITE" id="PS50846">
    <property type="entry name" value="HMA_2"/>
    <property type="match status" value="1"/>
</dbReference>
<feature type="region of interest" description="Disordered" evidence="2">
    <location>
        <begin position="215"/>
        <end position="306"/>
    </location>
</feature>
<dbReference type="PANTHER" id="PTHR22814">
    <property type="entry name" value="COPPER TRANSPORT PROTEIN ATOX1-RELATED"/>
    <property type="match status" value="1"/>
</dbReference>
<keyword evidence="5" id="KW-1185">Reference proteome</keyword>
<proteinExistence type="predicted"/>
<feature type="compositionally biased region" description="Low complexity" evidence="2">
    <location>
        <begin position="249"/>
        <end position="265"/>
    </location>
</feature>
<name>A0AAD3THN6_NEPGR</name>
<dbReference type="SUPFAM" id="SSF55008">
    <property type="entry name" value="HMA, heavy metal-associated domain"/>
    <property type="match status" value="1"/>
</dbReference>
<evidence type="ECO:0000259" key="3">
    <source>
        <dbReference type="PROSITE" id="PS50846"/>
    </source>
</evidence>
<dbReference type="PANTHER" id="PTHR22814:SF320">
    <property type="entry name" value="OS01G0309800 PROTEIN"/>
    <property type="match status" value="1"/>
</dbReference>
<accession>A0AAD3THN6</accession>
<evidence type="ECO:0000313" key="4">
    <source>
        <dbReference type="EMBL" id="GMH29166.1"/>
    </source>
</evidence>
<comment type="caution">
    <text evidence="4">The sequence shown here is derived from an EMBL/GenBank/DDBJ whole genome shotgun (WGS) entry which is preliminary data.</text>
</comment>
<dbReference type="AlphaFoldDB" id="A0AAD3THN6"/>
<gene>
    <name evidence="4" type="ORF">Nepgr_031009</name>
</gene>
<dbReference type="Gene3D" id="3.30.70.100">
    <property type="match status" value="1"/>
</dbReference>
<dbReference type="CDD" id="cd00371">
    <property type="entry name" value="HMA"/>
    <property type="match status" value="1"/>
</dbReference>
<reference evidence="4" key="1">
    <citation type="submission" date="2023-05" db="EMBL/GenBank/DDBJ databases">
        <title>Nepenthes gracilis genome sequencing.</title>
        <authorList>
            <person name="Fukushima K."/>
        </authorList>
    </citation>
    <scope>NUCLEOTIDE SEQUENCE</scope>
    <source>
        <strain evidence="4">SING2019-196</strain>
    </source>
</reference>
<evidence type="ECO:0000256" key="1">
    <source>
        <dbReference type="ARBA" id="ARBA00022723"/>
    </source>
</evidence>
<dbReference type="GO" id="GO:0046872">
    <property type="term" value="F:metal ion binding"/>
    <property type="evidence" value="ECO:0007669"/>
    <property type="project" value="UniProtKB-KW"/>
</dbReference>
<feature type="domain" description="HMA" evidence="3">
    <location>
        <begin position="145"/>
        <end position="208"/>
    </location>
</feature>
<sequence length="420" mass="47088">MSFSETSITSFISFIRCGIPKDRISFSRLKVAFIFFDAGRFQIVVETCPSKKQARYSICLSGSHYLFFTVLWYGNCAPKKLFQAAKFNSSFSQKDDSLHVPRLLPSKYSPPQLIRHFHFSIARRPHPTSPSFPISSQMVLEIEKPKVTEIQVRMDCNGCVQKMKKALNGINGIYNFYIDFPQQKITIIGWTELEKIVKAITKTRKIVTICSHSEATDPPALAPEPAPNAGAPPQQPPPPPPPPLPPQPDAGSPSAEAPPAEAHPPQAEPPKDQPRPPANPSPVAATSDTKSSQPPHPLGPKDREEVHVVHHRPLDYGNRYAYGPAYGPAYSAGYGRHWSSQPHPNFRHDRPEPVYVTHGYNMYRPSPYITEYEYAPAPLRYTSYNRMDQYYDGDYQNGSRYNSGNISMFSDENPNACTIV</sequence>
<evidence type="ECO:0000256" key="2">
    <source>
        <dbReference type="SAM" id="MobiDB-lite"/>
    </source>
</evidence>
<keyword evidence="1" id="KW-0479">Metal-binding</keyword>